<dbReference type="AlphaFoldDB" id="A0AAW0GU54"/>
<reference evidence="1 2" key="1">
    <citation type="submission" date="2022-09" db="EMBL/GenBank/DDBJ databases">
        <authorList>
            <person name="Palmer J.M."/>
        </authorList>
    </citation>
    <scope>NUCLEOTIDE SEQUENCE [LARGE SCALE GENOMIC DNA]</scope>
    <source>
        <strain evidence="1 2">DSM 7382</strain>
    </source>
</reference>
<name>A0AAW0GU54_9APHY</name>
<evidence type="ECO:0000313" key="1">
    <source>
        <dbReference type="EMBL" id="KAK7696086.1"/>
    </source>
</evidence>
<protein>
    <recommendedName>
        <fullName evidence="3">F-box domain-containing protein</fullName>
    </recommendedName>
</protein>
<comment type="caution">
    <text evidence="1">The sequence shown here is derived from an EMBL/GenBank/DDBJ whole genome shotgun (WGS) entry which is preliminary data.</text>
</comment>
<keyword evidence="2" id="KW-1185">Reference proteome</keyword>
<proteinExistence type="predicted"/>
<evidence type="ECO:0008006" key="3">
    <source>
        <dbReference type="Google" id="ProtNLM"/>
    </source>
</evidence>
<dbReference type="Proteomes" id="UP001385951">
    <property type="component" value="Unassembled WGS sequence"/>
</dbReference>
<organism evidence="1 2">
    <name type="scientific">Cerrena zonata</name>
    <dbReference type="NCBI Taxonomy" id="2478898"/>
    <lineage>
        <taxon>Eukaryota</taxon>
        <taxon>Fungi</taxon>
        <taxon>Dikarya</taxon>
        <taxon>Basidiomycota</taxon>
        <taxon>Agaricomycotina</taxon>
        <taxon>Agaricomycetes</taxon>
        <taxon>Polyporales</taxon>
        <taxon>Cerrenaceae</taxon>
        <taxon>Cerrena</taxon>
    </lineage>
</organism>
<gene>
    <name evidence="1" type="ORF">QCA50_000729</name>
</gene>
<dbReference type="EMBL" id="JASBNA010000001">
    <property type="protein sequence ID" value="KAK7696086.1"/>
    <property type="molecule type" value="Genomic_DNA"/>
</dbReference>
<accession>A0AAW0GU54</accession>
<sequence>MAQVVIAKGVNAKHQNSKIPNRTITLTFSLTGPLSVCTIKTGDPAEGGARPRNKLNKLVAAGRVPVSLIKKYALETFHGFGDIVDTTSTDAFLTWVHPDAFIRWLADEVQVSRVPARKRSSSSLNLLNSDNKHRAFEMNNGASRSGLHNRSAMTVVNIATALDVTQHEPKTFSNIIIPNDLLYDTVFSFCTPTTFLRLSRTCQSARAAVQSYMRRAFRTDRIYSRFFTSPVAFRRMQARTGALVSGSTALQFFDRSRYSEADLDIYVPLKYRLEVADFLFNDGYSYVPERNQDSDFRRAASDLRLKVGGSYSVNGVVTVFTFEKRRDSAKVMKAQLIVVKYSPIETILGFHSTCVMNVISCDMAYSLYPKATFGKRSSLICIPATNSQTATAHAKYRKRGWSVRHTFTEFEFKNDYHLDVFRSMGDKHCWSIPLDPIPITERIPLSQGSKPLEHDPVVTSSWLLGHERNAGGRMDFNVFDSERLACYYVVSSAGASLAIQYLNNQHETASGNKNHHCDADYISKWLKFFRARRGLF</sequence>
<evidence type="ECO:0000313" key="2">
    <source>
        <dbReference type="Proteomes" id="UP001385951"/>
    </source>
</evidence>